<evidence type="ECO:0000313" key="7">
    <source>
        <dbReference type="Proteomes" id="UP000318582"/>
    </source>
</evidence>
<name>A0A507EAH6_9FUNG</name>
<keyword evidence="7" id="KW-1185">Reference proteome</keyword>
<reference evidence="6 7" key="1">
    <citation type="journal article" date="2019" name="Sci. Rep.">
        <title>Comparative genomics of chytrid fungi reveal insights into the obligate biotrophic and pathogenic lifestyle of Synchytrium endobioticum.</title>
        <authorList>
            <person name="van de Vossenberg B.T.L.H."/>
            <person name="Warris S."/>
            <person name="Nguyen H.D.T."/>
            <person name="van Gent-Pelzer M.P.E."/>
            <person name="Joly D.L."/>
            <person name="van de Geest H.C."/>
            <person name="Bonants P.J.M."/>
            <person name="Smith D.S."/>
            <person name="Levesque C.A."/>
            <person name="van der Lee T.A.J."/>
        </authorList>
    </citation>
    <scope>NUCLEOTIDE SEQUENCE [LARGE SCALE GENOMIC DNA]</scope>
    <source>
        <strain evidence="6 7">CBS 809.83</strain>
    </source>
</reference>
<sequence>MAVIPLGISLGAEALSIVTLYGVYTQSQHHLPPGPYGQLIAGATAGAALSLVALPLNARLFPETSAELRATMPGTAGRSVLKSASGYACFFAVTEGLRTGYYKARLVDASRKGIKLPPRGEDPHWHATNFFAGGVGGMAYRAATLPYFSGPMDNPLVSKGGLGILLGTFLAMGTLMAGFGYADETFELDSHRERWHKLGDKIL</sequence>
<dbReference type="SUPFAM" id="SSF103506">
    <property type="entry name" value="Mitochondrial carrier"/>
    <property type="match status" value="1"/>
</dbReference>
<evidence type="ECO:0000256" key="1">
    <source>
        <dbReference type="ARBA" id="ARBA00004370"/>
    </source>
</evidence>
<accession>A0A507EAH6</accession>
<evidence type="ECO:0000256" key="4">
    <source>
        <dbReference type="ARBA" id="ARBA00023136"/>
    </source>
</evidence>
<evidence type="ECO:0000256" key="5">
    <source>
        <dbReference type="SAM" id="Phobius"/>
    </source>
</evidence>
<dbReference type="Proteomes" id="UP000318582">
    <property type="component" value="Unassembled WGS sequence"/>
</dbReference>
<dbReference type="GO" id="GO:0016020">
    <property type="term" value="C:membrane"/>
    <property type="evidence" value="ECO:0007669"/>
    <property type="project" value="UniProtKB-SubCell"/>
</dbReference>
<feature type="transmembrane region" description="Helical" evidence="5">
    <location>
        <begin position="38"/>
        <end position="56"/>
    </location>
</feature>
<protein>
    <submittedName>
        <fullName evidence="6">Uncharacterized protein</fullName>
    </submittedName>
</protein>
<dbReference type="InterPro" id="IPR023395">
    <property type="entry name" value="MCP_dom_sf"/>
</dbReference>
<feature type="transmembrane region" description="Helical" evidence="5">
    <location>
        <begin position="162"/>
        <end position="182"/>
    </location>
</feature>
<gene>
    <name evidence="6" type="ORF">PhCBS80983_g01322</name>
</gene>
<comment type="caution">
    <text evidence="6">The sequence shown here is derived from an EMBL/GenBank/DDBJ whole genome shotgun (WGS) entry which is preliminary data.</text>
</comment>
<proteinExistence type="predicted"/>
<dbReference type="AlphaFoldDB" id="A0A507EAH6"/>
<organism evidence="6 7">
    <name type="scientific">Powellomyces hirtus</name>
    <dbReference type="NCBI Taxonomy" id="109895"/>
    <lineage>
        <taxon>Eukaryota</taxon>
        <taxon>Fungi</taxon>
        <taxon>Fungi incertae sedis</taxon>
        <taxon>Chytridiomycota</taxon>
        <taxon>Chytridiomycota incertae sedis</taxon>
        <taxon>Chytridiomycetes</taxon>
        <taxon>Spizellomycetales</taxon>
        <taxon>Powellomycetaceae</taxon>
        <taxon>Powellomyces</taxon>
    </lineage>
</organism>
<evidence type="ECO:0000256" key="2">
    <source>
        <dbReference type="ARBA" id="ARBA00022692"/>
    </source>
</evidence>
<dbReference type="EMBL" id="QEAQ01000010">
    <property type="protein sequence ID" value="TPX61083.1"/>
    <property type="molecule type" value="Genomic_DNA"/>
</dbReference>
<evidence type="ECO:0000256" key="3">
    <source>
        <dbReference type="ARBA" id="ARBA00022989"/>
    </source>
</evidence>
<keyword evidence="3 5" id="KW-1133">Transmembrane helix</keyword>
<keyword evidence="4 5" id="KW-0472">Membrane</keyword>
<keyword evidence="2 5" id="KW-0812">Transmembrane</keyword>
<evidence type="ECO:0000313" key="6">
    <source>
        <dbReference type="EMBL" id="TPX61083.1"/>
    </source>
</evidence>
<comment type="subcellular location">
    <subcellularLocation>
        <location evidence="1">Membrane</location>
    </subcellularLocation>
</comment>